<dbReference type="InParanoid" id="C8XK43"/>
<protein>
    <submittedName>
        <fullName evidence="4">Transcriptional regulator, TetR family</fullName>
    </submittedName>
</protein>
<dbReference type="EMBL" id="CP001737">
    <property type="protein sequence ID" value="ACV76726.1"/>
    <property type="molecule type" value="Genomic_DNA"/>
</dbReference>
<evidence type="ECO:0000313" key="5">
    <source>
        <dbReference type="Proteomes" id="UP000002218"/>
    </source>
</evidence>
<dbReference type="PANTHER" id="PTHR30055">
    <property type="entry name" value="HTH-TYPE TRANSCRIPTIONAL REGULATOR RUTR"/>
    <property type="match status" value="1"/>
</dbReference>
<accession>C8XK43</accession>
<dbReference type="InterPro" id="IPR009057">
    <property type="entry name" value="Homeodomain-like_sf"/>
</dbReference>
<reference evidence="4 5" key="2">
    <citation type="journal article" date="2010" name="Stand. Genomic Sci.">
        <title>Complete genome sequence of Nakamurella multipartita type strain (Y-104).</title>
        <authorList>
            <person name="Tice H."/>
            <person name="Mayilraj S."/>
            <person name="Sims D."/>
            <person name="Lapidus A."/>
            <person name="Nolan M."/>
            <person name="Lucas S."/>
            <person name="Glavina Del Rio T."/>
            <person name="Copeland A."/>
            <person name="Cheng J.F."/>
            <person name="Meincke L."/>
            <person name="Bruce D."/>
            <person name="Goodwin L."/>
            <person name="Pitluck S."/>
            <person name="Ivanova N."/>
            <person name="Mavromatis K."/>
            <person name="Ovchinnikova G."/>
            <person name="Pati A."/>
            <person name="Chen A."/>
            <person name="Palaniappan K."/>
            <person name="Land M."/>
            <person name="Hauser L."/>
            <person name="Chang Y.J."/>
            <person name="Jeffries C.D."/>
            <person name="Detter J.C."/>
            <person name="Brettin T."/>
            <person name="Rohde M."/>
            <person name="Goker M."/>
            <person name="Bristow J."/>
            <person name="Eisen J.A."/>
            <person name="Markowitz V."/>
            <person name="Hugenholtz P."/>
            <person name="Kyrpides N.C."/>
            <person name="Klenk H.P."/>
            <person name="Chen F."/>
        </authorList>
    </citation>
    <scope>NUCLEOTIDE SEQUENCE [LARGE SCALE GENOMIC DNA]</scope>
    <source>
        <strain evidence="5">ATCC 700099 / DSM 44233 / CIP 104796 / JCM 9543 / NBRC 105858 / Y-104</strain>
    </source>
</reference>
<dbReference type="Gene3D" id="1.10.357.10">
    <property type="entry name" value="Tetracycline Repressor, domain 2"/>
    <property type="match status" value="1"/>
</dbReference>
<evidence type="ECO:0000256" key="2">
    <source>
        <dbReference type="PROSITE-ProRule" id="PRU00335"/>
    </source>
</evidence>
<dbReference type="PROSITE" id="PS01081">
    <property type="entry name" value="HTH_TETR_1"/>
    <property type="match status" value="1"/>
</dbReference>
<sequence length="216" mass="23648">MQLYCIDCTAILRAVAPPVKTRSTYRQEQAAATRVRIAEAARRLFTAHGYGSTSIDAIATEAGVAVRTVYSAFGTKRDILSLVCEQWLEQAQARERAQQVLADPDPVRRLRGAAGWLTHLYAAGFDVVTIFEGAMDEGPQTRELLRAKLAGRNQVMDAMIASVGERLVVPLADAQAVFRAFAAAGVYQELVVDQGWTPDRFEHWLADTLQAQLLGG</sequence>
<dbReference type="GO" id="GO:0003700">
    <property type="term" value="F:DNA-binding transcription factor activity"/>
    <property type="evidence" value="ECO:0007669"/>
    <property type="project" value="TreeGrafter"/>
</dbReference>
<dbReference type="InterPro" id="IPR023772">
    <property type="entry name" value="DNA-bd_HTH_TetR-type_CS"/>
</dbReference>
<dbReference type="STRING" id="479431.Namu_0296"/>
<gene>
    <name evidence="4" type="ordered locus">Namu_0296</name>
</gene>
<dbReference type="eggNOG" id="COG1309">
    <property type="taxonomic scope" value="Bacteria"/>
</dbReference>
<dbReference type="InterPro" id="IPR001647">
    <property type="entry name" value="HTH_TetR"/>
</dbReference>
<dbReference type="Pfam" id="PF00440">
    <property type="entry name" value="TetR_N"/>
    <property type="match status" value="1"/>
</dbReference>
<dbReference type="GO" id="GO:0000976">
    <property type="term" value="F:transcription cis-regulatory region binding"/>
    <property type="evidence" value="ECO:0007669"/>
    <property type="project" value="TreeGrafter"/>
</dbReference>
<evidence type="ECO:0000313" key="4">
    <source>
        <dbReference type="EMBL" id="ACV76726.1"/>
    </source>
</evidence>
<reference evidence="5" key="1">
    <citation type="submission" date="2009-09" db="EMBL/GenBank/DDBJ databases">
        <title>The complete genome of Nakamurella multipartita DSM 44233.</title>
        <authorList>
            <consortium name="US DOE Joint Genome Institute (JGI-PGF)"/>
            <person name="Lucas S."/>
            <person name="Copeland A."/>
            <person name="Lapidus A."/>
            <person name="Glavina del Rio T."/>
            <person name="Dalin E."/>
            <person name="Tice H."/>
            <person name="Bruce D."/>
            <person name="Goodwin L."/>
            <person name="Pitluck S."/>
            <person name="Kyrpides N."/>
            <person name="Mavromatis K."/>
            <person name="Ivanova N."/>
            <person name="Ovchinnikova G."/>
            <person name="Sims D."/>
            <person name="Meincke L."/>
            <person name="Brettin T."/>
            <person name="Detter J.C."/>
            <person name="Han C."/>
            <person name="Larimer F."/>
            <person name="Land M."/>
            <person name="Hauser L."/>
            <person name="Markowitz V."/>
            <person name="Cheng J.-F."/>
            <person name="Hugenholtz P."/>
            <person name="Woyke T."/>
            <person name="Wu D."/>
            <person name="Klenk H.-P."/>
            <person name="Eisen J.A."/>
        </authorList>
    </citation>
    <scope>NUCLEOTIDE SEQUENCE [LARGE SCALE GENOMIC DNA]</scope>
    <source>
        <strain evidence="5">ATCC 700099 / DSM 44233 / CIP 104796 / JCM 9543 / NBRC 105858 / Y-104</strain>
    </source>
</reference>
<dbReference type="PROSITE" id="PS50977">
    <property type="entry name" value="HTH_TETR_2"/>
    <property type="match status" value="1"/>
</dbReference>
<keyword evidence="1 2" id="KW-0238">DNA-binding</keyword>
<proteinExistence type="predicted"/>
<evidence type="ECO:0000259" key="3">
    <source>
        <dbReference type="PROSITE" id="PS50977"/>
    </source>
</evidence>
<feature type="DNA-binding region" description="H-T-H motif" evidence="2">
    <location>
        <begin position="54"/>
        <end position="73"/>
    </location>
</feature>
<organism evidence="4 5">
    <name type="scientific">Nakamurella multipartita (strain ATCC 700099 / DSM 44233 / CIP 104796 / JCM 9543 / NBRC 105858 / Y-104)</name>
    <name type="common">Microsphaera multipartita</name>
    <dbReference type="NCBI Taxonomy" id="479431"/>
    <lineage>
        <taxon>Bacteria</taxon>
        <taxon>Bacillati</taxon>
        <taxon>Actinomycetota</taxon>
        <taxon>Actinomycetes</taxon>
        <taxon>Nakamurellales</taxon>
        <taxon>Nakamurellaceae</taxon>
        <taxon>Nakamurella</taxon>
    </lineage>
</organism>
<keyword evidence="5" id="KW-1185">Reference proteome</keyword>
<dbReference type="HOGENOM" id="CLU_107911_0_0_11"/>
<evidence type="ECO:0000256" key="1">
    <source>
        <dbReference type="ARBA" id="ARBA00023125"/>
    </source>
</evidence>
<feature type="domain" description="HTH tetR-type" evidence="3">
    <location>
        <begin position="31"/>
        <end position="91"/>
    </location>
</feature>
<dbReference type="PRINTS" id="PR00455">
    <property type="entry name" value="HTHTETR"/>
</dbReference>
<dbReference type="KEGG" id="nml:Namu_0296"/>
<dbReference type="AlphaFoldDB" id="C8XK43"/>
<name>C8XK43_NAKMY</name>
<dbReference type="InterPro" id="IPR050109">
    <property type="entry name" value="HTH-type_TetR-like_transc_reg"/>
</dbReference>
<dbReference type="Proteomes" id="UP000002218">
    <property type="component" value="Chromosome"/>
</dbReference>
<dbReference type="SUPFAM" id="SSF46689">
    <property type="entry name" value="Homeodomain-like"/>
    <property type="match status" value="1"/>
</dbReference>
<dbReference type="PANTHER" id="PTHR30055:SF226">
    <property type="entry name" value="HTH-TYPE TRANSCRIPTIONAL REGULATOR PKSA"/>
    <property type="match status" value="1"/>
</dbReference>